<organism evidence="1">
    <name type="scientific">bioreactor metagenome</name>
    <dbReference type="NCBI Taxonomy" id="1076179"/>
    <lineage>
        <taxon>unclassified sequences</taxon>
        <taxon>metagenomes</taxon>
        <taxon>ecological metagenomes</taxon>
    </lineage>
</organism>
<accession>A0A644YYM5</accession>
<comment type="caution">
    <text evidence="1">The sequence shown here is derived from an EMBL/GenBank/DDBJ whole genome shotgun (WGS) entry which is preliminary data.</text>
</comment>
<proteinExistence type="predicted"/>
<dbReference type="AlphaFoldDB" id="A0A644YYM5"/>
<gene>
    <name evidence="1" type="ORF">SDC9_80303</name>
</gene>
<sequence length="99" mass="10438">MLPEARGNALGEHGDGQVDILVVDEVARGGNAVADGLDGLLIDRMQNGRRVQAVGERVQHHAALAELRFEKRSGRGCQIPDGEDAVGAQLCLRGAADVQ</sequence>
<name>A0A644YYM5_9ZZZZ</name>
<reference evidence="1" key="1">
    <citation type="submission" date="2019-08" db="EMBL/GenBank/DDBJ databases">
        <authorList>
            <person name="Kucharzyk K."/>
            <person name="Murdoch R.W."/>
            <person name="Higgins S."/>
            <person name="Loffler F."/>
        </authorList>
    </citation>
    <scope>NUCLEOTIDE SEQUENCE</scope>
</reference>
<protein>
    <submittedName>
        <fullName evidence="1">Uncharacterized protein</fullName>
    </submittedName>
</protein>
<dbReference type="EMBL" id="VSSQ01006744">
    <property type="protein sequence ID" value="MPM33725.1"/>
    <property type="molecule type" value="Genomic_DNA"/>
</dbReference>
<evidence type="ECO:0000313" key="1">
    <source>
        <dbReference type="EMBL" id="MPM33725.1"/>
    </source>
</evidence>